<dbReference type="InterPro" id="IPR036682">
    <property type="entry name" value="OS_D_A10/PebIII_sf"/>
</dbReference>
<feature type="signal peptide" evidence="1">
    <location>
        <begin position="1"/>
        <end position="16"/>
    </location>
</feature>
<dbReference type="OrthoDB" id="6344725at2759"/>
<proteinExistence type="predicted"/>
<dbReference type="PANTHER" id="PTHR11257">
    <property type="entry name" value="CHEMOSENSORY PROTEIN-RELATED"/>
    <property type="match status" value="1"/>
</dbReference>
<sequence length="123" mass="14145">MKTVVILSFLLAVVLARPETYDTQYDNFNAQDLVENPRLLKNYGKCFLGNGPCTSEGKDFKDIIPDALKTECAKCSPKQRQLIKTVIRGFQDKLPEMWTELVKKYDPNDEHKEAFEKFLNSPN</sequence>
<dbReference type="PANTHER" id="PTHR11257:SF13">
    <property type="entry name" value="GEO07322P1"/>
    <property type="match status" value="1"/>
</dbReference>
<reference evidence="2" key="1">
    <citation type="submission" date="2021-12" db="EMBL/GenBank/DDBJ databases">
        <authorList>
            <person name="King R."/>
        </authorList>
    </citation>
    <scope>NUCLEOTIDE SEQUENCE</scope>
</reference>
<dbReference type="Gene3D" id="1.10.2080.10">
    <property type="entry name" value="Insect odorant-binding protein A10/Ejaculatory bulb-specific protein 3"/>
    <property type="match status" value="1"/>
</dbReference>
<protein>
    <submittedName>
        <fullName evidence="2">Uncharacterized protein</fullName>
    </submittedName>
</protein>
<dbReference type="SUPFAM" id="SSF100910">
    <property type="entry name" value="Chemosensory protein Csp2"/>
    <property type="match status" value="1"/>
</dbReference>
<dbReference type="Pfam" id="PF03392">
    <property type="entry name" value="OS-D"/>
    <property type="match status" value="1"/>
</dbReference>
<reference evidence="2" key="2">
    <citation type="submission" date="2022-10" db="EMBL/GenBank/DDBJ databases">
        <authorList>
            <consortium name="ENA_rothamsted_submissions"/>
            <consortium name="culmorum"/>
            <person name="King R."/>
        </authorList>
    </citation>
    <scope>NUCLEOTIDE SEQUENCE</scope>
</reference>
<keyword evidence="1" id="KW-0732">Signal</keyword>
<name>A0A9N9RGK3_9NEOP</name>
<accession>A0A9N9RGK3</accession>
<evidence type="ECO:0000256" key="1">
    <source>
        <dbReference type="SAM" id="SignalP"/>
    </source>
</evidence>
<keyword evidence="3" id="KW-1185">Reference proteome</keyword>
<dbReference type="AlphaFoldDB" id="A0A9N9RGK3"/>
<evidence type="ECO:0000313" key="2">
    <source>
        <dbReference type="EMBL" id="CAG9795803.1"/>
    </source>
</evidence>
<dbReference type="Proteomes" id="UP001153714">
    <property type="component" value="Chromosome 8"/>
</dbReference>
<gene>
    <name evidence="2" type="ORF">DIATSA_LOCUS13042</name>
</gene>
<organism evidence="2 3">
    <name type="scientific">Diatraea saccharalis</name>
    <name type="common">sugarcane borer</name>
    <dbReference type="NCBI Taxonomy" id="40085"/>
    <lineage>
        <taxon>Eukaryota</taxon>
        <taxon>Metazoa</taxon>
        <taxon>Ecdysozoa</taxon>
        <taxon>Arthropoda</taxon>
        <taxon>Hexapoda</taxon>
        <taxon>Insecta</taxon>
        <taxon>Pterygota</taxon>
        <taxon>Neoptera</taxon>
        <taxon>Endopterygota</taxon>
        <taxon>Lepidoptera</taxon>
        <taxon>Glossata</taxon>
        <taxon>Ditrysia</taxon>
        <taxon>Pyraloidea</taxon>
        <taxon>Crambidae</taxon>
        <taxon>Crambinae</taxon>
        <taxon>Diatraea</taxon>
    </lineage>
</organism>
<feature type="chain" id="PRO_5040494990" evidence="1">
    <location>
        <begin position="17"/>
        <end position="123"/>
    </location>
</feature>
<evidence type="ECO:0000313" key="3">
    <source>
        <dbReference type="Proteomes" id="UP001153714"/>
    </source>
</evidence>
<dbReference type="EMBL" id="OU893339">
    <property type="protein sequence ID" value="CAG9795803.1"/>
    <property type="molecule type" value="Genomic_DNA"/>
</dbReference>
<dbReference type="InterPro" id="IPR005055">
    <property type="entry name" value="A10/PebIII"/>
</dbReference>